<feature type="transmembrane region" description="Helical" evidence="6">
    <location>
        <begin position="44"/>
        <end position="68"/>
    </location>
</feature>
<gene>
    <name evidence="7" type="ORF">SAMN05216174_107315</name>
</gene>
<dbReference type="PANTHER" id="PTHR30086">
    <property type="entry name" value="ARGININE EXPORTER PROTEIN ARGO"/>
    <property type="match status" value="1"/>
</dbReference>
<evidence type="ECO:0000256" key="6">
    <source>
        <dbReference type="SAM" id="Phobius"/>
    </source>
</evidence>
<keyword evidence="4 6" id="KW-1133">Transmembrane helix</keyword>
<dbReference type="Pfam" id="PF01810">
    <property type="entry name" value="LysE"/>
    <property type="match status" value="1"/>
</dbReference>
<evidence type="ECO:0000313" key="7">
    <source>
        <dbReference type="EMBL" id="SDD13809.1"/>
    </source>
</evidence>
<feature type="transmembrane region" description="Helical" evidence="6">
    <location>
        <begin position="74"/>
        <end position="91"/>
    </location>
</feature>
<dbReference type="RefSeq" id="WP_091451612.1">
    <property type="nucleotide sequence ID" value="NZ_FMZZ01000007.1"/>
</dbReference>
<organism evidence="7 8">
    <name type="scientific">Actinokineospora iranica</name>
    <dbReference type="NCBI Taxonomy" id="1271860"/>
    <lineage>
        <taxon>Bacteria</taxon>
        <taxon>Bacillati</taxon>
        <taxon>Actinomycetota</taxon>
        <taxon>Actinomycetes</taxon>
        <taxon>Pseudonocardiales</taxon>
        <taxon>Pseudonocardiaceae</taxon>
        <taxon>Actinokineospora</taxon>
    </lineage>
</organism>
<dbReference type="PIRSF" id="PIRSF006324">
    <property type="entry name" value="LeuE"/>
    <property type="match status" value="1"/>
</dbReference>
<evidence type="ECO:0000256" key="5">
    <source>
        <dbReference type="ARBA" id="ARBA00023136"/>
    </source>
</evidence>
<keyword evidence="8" id="KW-1185">Reference proteome</keyword>
<sequence>MFVPEISILASFLLVSFLVNITPGADMMFVVAQSLANGPKCGRFAALGIASGSVLHGGLAVVGISAVVAASPKMLAVLTYAGAAYLAWLGIRALRESGRTTSAEGQPRLTPTGAFCRGIVTNLLNPKVILFYLTFLPQFIQPAVGKEWKQVLFFALTFNFLGTLVLLAIAGCAGWLTSQLEGRQRWIDLMPKASGVIFIALAINLLRQA</sequence>
<reference evidence="8" key="1">
    <citation type="submission" date="2016-10" db="EMBL/GenBank/DDBJ databases">
        <authorList>
            <person name="Varghese N."/>
            <person name="Submissions S."/>
        </authorList>
    </citation>
    <scope>NUCLEOTIDE SEQUENCE [LARGE SCALE GENOMIC DNA]</scope>
    <source>
        <strain evidence="8">IBRC-M 10403</strain>
    </source>
</reference>
<name>A0A1G6SAE4_9PSEU</name>
<feature type="transmembrane region" description="Helical" evidence="6">
    <location>
        <begin position="6"/>
        <end position="32"/>
    </location>
</feature>
<keyword evidence="2" id="KW-1003">Cell membrane</keyword>
<dbReference type="AlphaFoldDB" id="A0A1G6SAE4"/>
<keyword evidence="3 6" id="KW-0812">Transmembrane</keyword>
<proteinExistence type="predicted"/>
<dbReference type="GO" id="GO:0005886">
    <property type="term" value="C:plasma membrane"/>
    <property type="evidence" value="ECO:0007669"/>
    <property type="project" value="UniProtKB-SubCell"/>
</dbReference>
<evidence type="ECO:0000256" key="2">
    <source>
        <dbReference type="ARBA" id="ARBA00022475"/>
    </source>
</evidence>
<comment type="subcellular location">
    <subcellularLocation>
        <location evidence="1">Cell membrane</location>
        <topology evidence="1">Multi-pass membrane protein</topology>
    </subcellularLocation>
</comment>
<dbReference type="EMBL" id="FMZZ01000007">
    <property type="protein sequence ID" value="SDD13809.1"/>
    <property type="molecule type" value="Genomic_DNA"/>
</dbReference>
<dbReference type="Proteomes" id="UP000199501">
    <property type="component" value="Unassembled WGS sequence"/>
</dbReference>
<dbReference type="GO" id="GO:0015171">
    <property type="term" value="F:amino acid transmembrane transporter activity"/>
    <property type="evidence" value="ECO:0007669"/>
    <property type="project" value="TreeGrafter"/>
</dbReference>
<dbReference type="InterPro" id="IPR001123">
    <property type="entry name" value="LeuE-type"/>
</dbReference>
<protein>
    <submittedName>
        <fullName evidence="7">Threonine/homoserine/homoserine lactone efflux protein</fullName>
    </submittedName>
</protein>
<accession>A0A1G6SAE4</accession>
<keyword evidence="5 6" id="KW-0472">Membrane</keyword>
<dbReference type="PANTHER" id="PTHR30086:SF20">
    <property type="entry name" value="ARGININE EXPORTER PROTEIN ARGO-RELATED"/>
    <property type="match status" value="1"/>
</dbReference>
<dbReference type="OrthoDB" id="3175972at2"/>
<evidence type="ECO:0000313" key="8">
    <source>
        <dbReference type="Proteomes" id="UP000199501"/>
    </source>
</evidence>
<evidence type="ECO:0000256" key="4">
    <source>
        <dbReference type="ARBA" id="ARBA00022989"/>
    </source>
</evidence>
<feature type="transmembrane region" description="Helical" evidence="6">
    <location>
        <begin position="151"/>
        <end position="177"/>
    </location>
</feature>
<evidence type="ECO:0000256" key="3">
    <source>
        <dbReference type="ARBA" id="ARBA00022692"/>
    </source>
</evidence>
<evidence type="ECO:0000256" key="1">
    <source>
        <dbReference type="ARBA" id="ARBA00004651"/>
    </source>
</evidence>